<gene>
    <name evidence="3" type="ORF">FHP25_03075</name>
</gene>
<dbReference type="CDD" id="cd09741">
    <property type="entry name" value="Csx1_III-U"/>
    <property type="match status" value="1"/>
</dbReference>
<name>A0A5C8PW07_9HYPH</name>
<dbReference type="OrthoDB" id="9805822at2"/>
<feature type="domain" description="CRISPR system ring nuclease SSO2081-like" evidence="2">
    <location>
        <begin position="43"/>
        <end position="257"/>
    </location>
</feature>
<dbReference type="NCBIfam" id="TIGR02584">
    <property type="entry name" value="cas_NE0113"/>
    <property type="match status" value="1"/>
</dbReference>
<evidence type="ECO:0000313" key="4">
    <source>
        <dbReference type="Proteomes" id="UP000321638"/>
    </source>
</evidence>
<keyword evidence="4" id="KW-1185">Reference proteome</keyword>
<evidence type="ECO:0000313" key="3">
    <source>
        <dbReference type="EMBL" id="TXL82060.1"/>
    </source>
</evidence>
<comment type="caution">
    <text evidence="3">The sequence shown here is derived from an EMBL/GenBank/DDBJ whole genome shotgun (WGS) entry which is preliminary data.</text>
</comment>
<dbReference type="Pfam" id="PF09623">
    <property type="entry name" value="Cas_NE0113"/>
    <property type="match status" value="1"/>
</dbReference>
<dbReference type="EMBL" id="VDUZ01000002">
    <property type="protein sequence ID" value="TXL82060.1"/>
    <property type="molecule type" value="Genomic_DNA"/>
</dbReference>
<reference evidence="3 4" key="1">
    <citation type="submission" date="2019-06" db="EMBL/GenBank/DDBJ databases">
        <title>New taxonomy in bacterial strain CC-CFT640, isolated from vineyard.</title>
        <authorList>
            <person name="Lin S.-Y."/>
            <person name="Tsai C.-F."/>
            <person name="Young C.-C."/>
        </authorList>
    </citation>
    <scope>NUCLEOTIDE SEQUENCE [LARGE SCALE GENOMIC DNA]</scope>
    <source>
        <strain evidence="3 4">CC-CFT640</strain>
    </source>
</reference>
<feature type="compositionally biased region" description="Basic and acidic residues" evidence="1">
    <location>
        <begin position="1"/>
        <end position="11"/>
    </location>
</feature>
<protein>
    <submittedName>
        <fullName evidence="3">TIGR02584 family CRISPR-associated protein</fullName>
    </submittedName>
</protein>
<feature type="region of interest" description="Disordered" evidence="1">
    <location>
        <begin position="1"/>
        <end position="20"/>
    </location>
</feature>
<proteinExistence type="predicted"/>
<dbReference type="InterPro" id="IPR013413">
    <property type="entry name" value="CRISPR-assoc_prot_NE0113"/>
</dbReference>
<evidence type="ECO:0000256" key="1">
    <source>
        <dbReference type="SAM" id="MobiDB-lite"/>
    </source>
</evidence>
<dbReference type="Proteomes" id="UP000321638">
    <property type="component" value="Unassembled WGS sequence"/>
</dbReference>
<evidence type="ECO:0000259" key="2">
    <source>
        <dbReference type="Pfam" id="PF09623"/>
    </source>
</evidence>
<dbReference type="AlphaFoldDB" id="A0A5C8PW07"/>
<dbReference type="InterPro" id="IPR019092">
    <property type="entry name" value="SSO2081-like_dom"/>
</dbReference>
<sequence>MGRGRQEREHGSGPVPRRCSRACMTSEPAAYPRRLLLAVVGLTPQIVTETLFALVKRTDPPFIPTHIRLITTMDGAERIRLQLLDSRSGAFGSFARQHCRQVLKVTKATRIDVLDGASGTPLVDITSAEDSMVAADRIVEIVRAETARRDSAICASIAGGRKTMGFLLGYALSLYGRPQDRLTHVLVASPFENHPEFFFPPARPRVLIAPRDNRPICTDDARVVLTDIPFLRLRAGLPRLLLDGGRGFAETVAEAQAALGPHAVRIVPARLELVCAGRVLRLPPVDFAFYLWLARRRQRAPAQGAIVYPQNVPVAEFLDNFDSLPAAARRQSGRVRRALADGIDKDWLEERVSRVNKLVVDALGYAAAPYRIVRSGRRPASRYGLSDTLTDIVIESALSK</sequence>
<accession>A0A5C8PW07</accession>
<organism evidence="3 4">
    <name type="scientific">Vineibacter terrae</name>
    <dbReference type="NCBI Taxonomy" id="2586908"/>
    <lineage>
        <taxon>Bacteria</taxon>
        <taxon>Pseudomonadati</taxon>
        <taxon>Pseudomonadota</taxon>
        <taxon>Alphaproteobacteria</taxon>
        <taxon>Hyphomicrobiales</taxon>
        <taxon>Vineibacter</taxon>
    </lineage>
</organism>